<dbReference type="Proteomes" id="UP000628775">
    <property type="component" value="Unassembled WGS sequence"/>
</dbReference>
<name>A0A8J2YLJ2_9BACL</name>
<proteinExistence type="predicted"/>
<accession>A0A8J2YLJ2</accession>
<protein>
    <submittedName>
        <fullName evidence="1">Uncharacterized protein</fullName>
    </submittedName>
</protein>
<reference evidence="1" key="1">
    <citation type="journal article" date="2014" name="Int. J. Syst. Evol. Microbiol.">
        <title>Complete genome sequence of Corynebacterium casei LMG S-19264T (=DSM 44701T), isolated from a smear-ripened cheese.</title>
        <authorList>
            <consortium name="US DOE Joint Genome Institute (JGI-PGF)"/>
            <person name="Walter F."/>
            <person name="Albersmeier A."/>
            <person name="Kalinowski J."/>
            <person name="Ruckert C."/>
        </authorList>
    </citation>
    <scope>NUCLEOTIDE SEQUENCE</scope>
    <source>
        <strain evidence="1">CGMCC 1.15371</strain>
    </source>
</reference>
<sequence>MHYHDSSAKNQLQKQVTNLMRSYTIDVFRNKDIWTVNAQIQLQHAPKLNGPLLFTLNPDFRVKEVLINNKSVSFTVKGTTISIANDSFENDMKNQTLAFIYQGKLNEWTMGKSGDQHYNAFVNGDDAFVPSYLAWYPLPGKISLYNQEGSNLTAPNLQANPVSPLSFKVNLHGFAQSFLSTSGTKSKTFNDTQVFRDSLTSGMSLLSGRFHSEHVKQLTIVVPTEERALLKPVIHYCTYADQLLNQWLKASPSGTLFFVPTKVVMNQATSMVLDGSFLLNSEQLLNTKTVEPELMTNEWLGYVMTQQNISAYLSSTQQKISEDNGASYMTFAAMNYILQKNMGNPEPQLVNNALLLKTKAYADVKSAIKNSQVATLKAVLKILYDKDIKDAEGLPTISYKDWHGAWQSILDKR</sequence>
<evidence type="ECO:0000313" key="2">
    <source>
        <dbReference type="Proteomes" id="UP000628775"/>
    </source>
</evidence>
<gene>
    <name evidence="1" type="ORF">GCM10011391_31300</name>
</gene>
<keyword evidence="2" id="KW-1185">Reference proteome</keyword>
<organism evidence="1 2">
    <name type="scientific">Pullulanibacillus camelliae</name>
    <dbReference type="NCBI Taxonomy" id="1707096"/>
    <lineage>
        <taxon>Bacteria</taxon>
        <taxon>Bacillati</taxon>
        <taxon>Bacillota</taxon>
        <taxon>Bacilli</taxon>
        <taxon>Bacillales</taxon>
        <taxon>Sporolactobacillaceae</taxon>
        <taxon>Pullulanibacillus</taxon>
    </lineage>
</organism>
<reference evidence="1" key="2">
    <citation type="submission" date="2020-09" db="EMBL/GenBank/DDBJ databases">
        <authorList>
            <person name="Sun Q."/>
            <person name="Zhou Y."/>
        </authorList>
    </citation>
    <scope>NUCLEOTIDE SEQUENCE</scope>
    <source>
        <strain evidence="1">CGMCC 1.15371</strain>
    </source>
</reference>
<dbReference type="EMBL" id="BMIR01000017">
    <property type="protein sequence ID" value="GGE50281.1"/>
    <property type="molecule type" value="Genomic_DNA"/>
</dbReference>
<dbReference type="AlphaFoldDB" id="A0A8J2YLJ2"/>
<evidence type="ECO:0000313" key="1">
    <source>
        <dbReference type="EMBL" id="GGE50281.1"/>
    </source>
</evidence>
<comment type="caution">
    <text evidence="1">The sequence shown here is derived from an EMBL/GenBank/DDBJ whole genome shotgun (WGS) entry which is preliminary data.</text>
</comment>